<dbReference type="GO" id="GO:0008168">
    <property type="term" value="F:methyltransferase activity"/>
    <property type="evidence" value="ECO:0007669"/>
    <property type="project" value="UniProtKB-KW"/>
</dbReference>
<gene>
    <name evidence="4" type="ORF">RISW2_12745</name>
</gene>
<dbReference type="eggNOG" id="COG4123">
    <property type="taxonomic scope" value="Bacteria"/>
</dbReference>
<reference evidence="4 5" key="1">
    <citation type="submission" date="2014-01" db="EMBL/GenBank/DDBJ databases">
        <title>Roseivivax isoporae LMG 25204 Genome Sequencing.</title>
        <authorList>
            <person name="Lai Q."/>
            <person name="Li G."/>
            <person name="Shao Z."/>
        </authorList>
    </citation>
    <scope>NUCLEOTIDE SEQUENCE [LARGE SCALE GENOMIC DNA]</scope>
    <source>
        <strain evidence="4 5">LMG 25204</strain>
    </source>
</reference>
<name>X7FEW9_9RHOB</name>
<dbReference type="InterPro" id="IPR029063">
    <property type="entry name" value="SAM-dependent_MTases_sf"/>
</dbReference>
<evidence type="ECO:0000256" key="2">
    <source>
        <dbReference type="ARBA" id="ARBA00022691"/>
    </source>
</evidence>
<dbReference type="OrthoDB" id="5489421at2"/>
<dbReference type="AlphaFoldDB" id="X7FEW9"/>
<dbReference type="GO" id="GO:0032259">
    <property type="term" value="P:methylation"/>
    <property type="evidence" value="ECO:0007669"/>
    <property type="project" value="UniProtKB-KW"/>
</dbReference>
<comment type="caution">
    <text evidence="4">The sequence shown here is derived from an EMBL/GenBank/DDBJ whole genome shotgun (WGS) entry which is preliminary data.</text>
</comment>
<keyword evidence="5" id="KW-1185">Reference proteome</keyword>
<dbReference type="SUPFAM" id="SSF53335">
    <property type="entry name" value="S-adenosyl-L-methionine-dependent methyltransferases"/>
    <property type="match status" value="1"/>
</dbReference>
<dbReference type="InterPro" id="IPR007848">
    <property type="entry name" value="Small_mtfrase_dom"/>
</dbReference>
<dbReference type="InterPro" id="IPR050210">
    <property type="entry name" value="tRNA_Adenine-N(6)_MTase"/>
</dbReference>
<dbReference type="Gene3D" id="3.40.50.150">
    <property type="entry name" value="Vaccinia Virus protein VP39"/>
    <property type="match status" value="1"/>
</dbReference>
<feature type="domain" description="Methyltransferase small" evidence="3">
    <location>
        <begin position="38"/>
        <end position="129"/>
    </location>
</feature>
<evidence type="ECO:0000313" key="4">
    <source>
        <dbReference type="EMBL" id="ETX30529.1"/>
    </source>
</evidence>
<evidence type="ECO:0000313" key="5">
    <source>
        <dbReference type="Proteomes" id="UP000023430"/>
    </source>
</evidence>
<dbReference type="GO" id="GO:0003676">
    <property type="term" value="F:nucleic acid binding"/>
    <property type="evidence" value="ECO:0007669"/>
    <property type="project" value="InterPro"/>
</dbReference>
<dbReference type="PANTHER" id="PTHR47739:SF1">
    <property type="entry name" value="TRNA1(VAL) (ADENINE(37)-N6)-METHYLTRANSFERASE"/>
    <property type="match status" value="1"/>
</dbReference>
<keyword evidence="4" id="KW-0808">Transferase</keyword>
<dbReference type="STRING" id="1449351.RISW2_12745"/>
<evidence type="ECO:0000259" key="3">
    <source>
        <dbReference type="Pfam" id="PF05175"/>
    </source>
</evidence>
<keyword evidence="2" id="KW-0949">S-adenosyl-L-methionine</keyword>
<keyword evidence="1 4" id="KW-0489">Methyltransferase</keyword>
<dbReference type="PATRIC" id="fig|1449351.3.peg.589"/>
<proteinExistence type="predicted"/>
<dbReference type="CDD" id="cd02440">
    <property type="entry name" value="AdoMet_MTases"/>
    <property type="match status" value="1"/>
</dbReference>
<dbReference type="Proteomes" id="UP000023430">
    <property type="component" value="Unassembled WGS sequence"/>
</dbReference>
<organism evidence="4 5">
    <name type="scientific">Roseivivax isoporae LMG 25204</name>
    <dbReference type="NCBI Taxonomy" id="1449351"/>
    <lineage>
        <taxon>Bacteria</taxon>
        <taxon>Pseudomonadati</taxon>
        <taxon>Pseudomonadota</taxon>
        <taxon>Alphaproteobacteria</taxon>
        <taxon>Rhodobacterales</taxon>
        <taxon>Roseobacteraceae</taxon>
        <taxon>Roseivivax</taxon>
    </lineage>
</organism>
<protein>
    <submittedName>
        <fullName evidence="4">Methyltransferase</fullName>
    </submittedName>
</protein>
<dbReference type="PROSITE" id="PS00092">
    <property type="entry name" value="N6_MTASE"/>
    <property type="match status" value="1"/>
</dbReference>
<dbReference type="InterPro" id="IPR002052">
    <property type="entry name" value="DNA_methylase_N6_adenine_CS"/>
</dbReference>
<sequence length="257" mass="27198">MSDEAFADADLTQDAFLGGRVRLWQPRRGYRSGVDPVLLAASVAAVPGQRVLDLGCGAGAAMLCLGARVPGLDLTGVELQPAYARLARRNAADAECPARVVTADVAALPPDLRQETFDHVIANPPYFEPARRQGAADPGRETGLAGPTPLADWVATAARRTAHGGSVTFIQRVERLPELLAAFDARLGGIEFLPLAPRVGRPARLILLRGRKGGRAAFRALAPLILHAGDRHESDAEDYAPAVAAILRDGAPLRFSP</sequence>
<dbReference type="PANTHER" id="PTHR47739">
    <property type="entry name" value="TRNA1(VAL) (ADENINE(37)-N6)-METHYLTRANSFERASE"/>
    <property type="match status" value="1"/>
</dbReference>
<dbReference type="RefSeq" id="WP_043766306.1">
    <property type="nucleotide sequence ID" value="NZ_JAME01000003.1"/>
</dbReference>
<evidence type="ECO:0000256" key="1">
    <source>
        <dbReference type="ARBA" id="ARBA00022603"/>
    </source>
</evidence>
<accession>X7FEW9</accession>
<dbReference type="EMBL" id="JAME01000003">
    <property type="protein sequence ID" value="ETX30529.1"/>
    <property type="molecule type" value="Genomic_DNA"/>
</dbReference>
<dbReference type="Pfam" id="PF05175">
    <property type="entry name" value="MTS"/>
    <property type="match status" value="1"/>
</dbReference>